<dbReference type="GO" id="GO:0000500">
    <property type="term" value="C:RNA polymerase I upstream activating factor complex"/>
    <property type="evidence" value="ECO:0007669"/>
    <property type="project" value="InterPro"/>
</dbReference>
<dbReference type="CDD" id="cd00167">
    <property type="entry name" value="SANT"/>
    <property type="match status" value="1"/>
</dbReference>
<keyword evidence="3" id="KW-1185">Reference proteome</keyword>
<proteinExistence type="predicted"/>
<gene>
    <name evidence="2" type="ORF">MCUN1_003103</name>
</gene>
<dbReference type="EMBL" id="CP119880">
    <property type="protein sequence ID" value="WFD36225.1"/>
    <property type="molecule type" value="Genomic_DNA"/>
</dbReference>
<dbReference type="GO" id="GO:0000182">
    <property type="term" value="F:rDNA binding"/>
    <property type="evidence" value="ECO:0007669"/>
    <property type="project" value="TreeGrafter"/>
</dbReference>
<evidence type="ECO:0000256" key="1">
    <source>
        <dbReference type="SAM" id="MobiDB-lite"/>
    </source>
</evidence>
<dbReference type="PANTHER" id="PTHR28079">
    <property type="entry name" value="RNA POLYMERASE I-SPECIFIC TRANSCRIPTION INITIATION FACTOR RRN5"/>
    <property type="match status" value="1"/>
</dbReference>
<feature type="compositionally biased region" description="Polar residues" evidence="1">
    <location>
        <begin position="110"/>
        <end position="120"/>
    </location>
</feature>
<name>A0AAF0J7L8_9BASI</name>
<feature type="region of interest" description="Disordered" evidence="1">
    <location>
        <begin position="1"/>
        <end position="134"/>
    </location>
</feature>
<protein>
    <submittedName>
        <fullName evidence="2">Uncharacterized protein</fullName>
    </submittedName>
</protein>
<dbReference type="InterPro" id="IPR001005">
    <property type="entry name" value="SANT/Myb"/>
</dbReference>
<dbReference type="AlphaFoldDB" id="A0AAF0J7L8"/>
<feature type="compositionally biased region" description="Acidic residues" evidence="1">
    <location>
        <begin position="40"/>
        <end position="62"/>
    </location>
</feature>
<feature type="compositionally biased region" description="Basic and acidic residues" evidence="1">
    <location>
        <begin position="80"/>
        <end position="90"/>
    </location>
</feature>
<organism evidence="2 3">
    <name type="scientific">Malassezia cuniculi</name>
    <dbReference type="NCBI Taxonomy" id="948313"/>
    <lineage>
        <taxon>Eukaryota</taxon>
        <taxon>Fungi</taxon>
        <taxon>Dikarya</taxon>
        <taxon>Basidiomycota</taxon>
        <taxon>Ustilaginomycotina</taxon>
        <taxon>Malasseziomycetes</taxon>
        <taxon>Malasseziales</taxon>
        <taxon>Malasseziaceae</taxon>
        <taxon>Malassezia</taxon>
    </lineage>
</organism>
<dbReference type="GO" id="GO:0001181">
    <property type="term" value="F:RNA polymerase I general transcription initiation factor activity"/>
    <property type="evidence" value="ECO:0007669"/>
    <property type="project" value="TreeGrafter"/>
</dbReference>
<sequence length="620" mass="69913">MDSDAPSELLGENSANAASDAPQSADESMPSRGSTPIVDYESEGDATSDEYIDPDTQIDESSSEIVVNTAKHTRARREHTRQDAEDKSDMSTDSNEPLSAWMDRNRAPSPVSSGYDSSEPLSKALPKEEEEEEVEECPRILYSSVLPAPLTGEEPQAFKGQAAVRLTANRLRYNALYIRHRKDSFRLRLTKCPREWKWWRTWTREERALFFRAIARHSRLRPDLIAETIGTKNVVEACDAIHHFDKYVRRITKAERAMVGEKYGFWSRKKALARSPAAYEMSARWLFVEETFSREHCEYDELVAGIHRVHDAPLVAGTAEDAVYNLCQFITPGCVIPNGPHTHKEPIAEIYSRIALNPYERVTKYTTEYHDFSLQYPLPIIKTQKDFFQILLTAPYYTVLDNNEKVLTLTDILRRDSTSRFTGKVHFTLRSGVPETHARGLERLGEFLAPPRDHVPLIDWRCAPPISAWTLPVIDAQLRAFVCRVIYELISVYERRKDGEMPLVTAEAVWAALAHLGFARHESRQDAFGSLTMDSDAMDVAAECIMRRDPPLSFHSAHFHPIGRLSGSSAINVDGISSDSDTSRDVSPDLPDDTAIGALGTLTATEHVQIYPTDESTGRL</sequence>
<dbReference type="InterPro" id="IPR039601">
    <property type="entry name" value="Rrn5"/>
</dbReference>
<dbReference type="PANTHER" id="PTHR28079:SF1">
    <property type="entry name" value="RNA POLYMERASE I-SPECIFIC TRANSCRIPTION INITIATION FACTOR RRN5"/>
    <property type="match status" value="1"/>
</dbReference>
<reference evidence="2" key="1">
    <citation type="submission" date="2023-03" db="EMBL/GenBank/DDBJ databases">
        <title>Mating type loci evolution in Malassezia.</title>
        <authorList>
            <person name="Coelho M.A."/>
        </authorList>
    </citation>
    <scope>NUCLEOTIDE SEQUENCE</scope>
    <source>
        <strain evidence="2">CBS 11721</strain>
    </source>
</reference>
<accession>A0AAF0J7L8</accession>
<evidence type="ECO:0000313" key="3">
    <source>
        <dbReference type="Proteomes" id="UP001219933"/>
    </source>
</evidence>
<dbReference type="GO" id="GO:0006361">
    <property type="term" value="P:transcription initiation at RNA polymerase I promoter"/>
    <property type="evidence" value="ECO:0007669"/>
    <property type="project" value="TreeGrafter"/>
</dbReference>
<evidence type="ECO:0000313" key="2">
    <source>
        <dbReference type="EMBL" id="WFD36225.1"/>
    </source>
</evidence>
<dbReference type="Proteomes" id="UP001219933">
    <property type="component" value="Chromosome 4"/>
</dbReference>
<feature type="compositionally biased region" description="Polar residues" evidence="1">
    <location>
        <begin position="13"/>
        <end position="34"/>
    </location>
</feature>
<dbReference type="GO" id="GO:0042790">
    <property type="term" value="P:nucleolar large rRNA transcription by RNA polymerase I"/>
    <property type="evidence" value="ECO:0007669"/>
    <property type="project" value="InterPro"/>
</dbReference>
<feature type="region of interest" description="Disordered" evidence="1">
    <location>
        <begin position="573"/>
        <end position="594"/>
    </location>
</feature>